<dbReference type="SUPFAM" id="SSF53756">
    <property type="entry name" value="UDP-Glycosyltransferase/glycogen phosphorylase"/>
    <property type="match status" value="1"/>
</dbReference>
<dbReference type="GO" id="GO:0016757">
    <property type="term" value="F:glycosyltransferase activity"/>
    <property type="evidence" value="ECO:0007669"/>
    <property type="project" value="UniProtKB-KW"/>
</dbReference>
<name>A0A5E9G3T6_9MICO</name>
<evidence type="ECO:0000313" key="1">
    <source>
        <dbReference type="EMBL" id="SDO36322.1"/>
    </source>
</evidence>
<protein>
    <submittedName>
        <fullName evidence="1">Beta-1,4-mannosyltransferase</fullName>
    </submittedName>
</protein>
<dbReference type="EMBL" id="FNIB01000016">
    <property type="protein sequence ID" value="SDO36322.1"/>
    <property type="molecule type" value="Genomic_DNA"/>
</dbReference>
<evidence type="ECO:0000313" key="2">
    <source>
        <dbReference type="Proteomes" id="UP000199639"/>
    </source>
</evidence>
<dbReference type="Gene3D" id="3.40.50.2000">
    <property type="entry name" value="Glycogen Phosphorylase B"/>
    <property type="match status" value="2"/>
</dbReference>
<dbReference type="Pfam" id="PF13692">
    <property type="entry name" value="Glyco_trans_1_4"/>
    <property type="match status" value="1"/>
</dbReference>
<dbReference type="STRING" id="1424659.SAMN05216368_11618"/>
<dbReference type="Proteomes" id="UP000199639">
    <property type="component" value="Unassembled WGS sequence"/>
</dbReference>
<sequence length="334" mass="37057">MRVLQSFPKGRSTTNPYLVQLDRGLREHVQVDGFSWWRALTAPYDVFHVHWPEILLQGRTPARALARRALFSLLLTRLRLRSTAVVRTLHNLRSHEMQSPRDRRLMELFDRRTTVWIRLNSFTPVPAGALERTIAHGDYRDWFAQYPSPPTVPGRVLYFGLIRPYKGIDTLISAFSTETDAAASAATLRIVGAPQTPQLAHNLESLAAADSRITFSFGYASDAALSREIGEAELVVLPYQEMHNSGAAILALSLCRPVLVPQNSVTDALASEAGGDWVSTYPGALSAQNLKNAVAAARRRHDTERPDLSARAWPAGLAAHLEAYECAVRAARSR</sequence>
<keyword evidence="1" id="KW-0328">Glycosyltransferase</keyword>
<keyword evidence="1" id="KW-0808">Transferase</keyword>
<dbReference type="AlphaFoldDB" id="A0A5E9G3T6"/>
<reference evidence="1 2" key="1">
    <citation type="submission" date="2016-10" db="EMBL/GenBank/DDBJ databases">
        <authorList>
            <person name="Varghese N."/>
            <person name="Submissions S."/>
        </authorList>
    </citation>
    <scope>NUCLEOTIDE SEQUENCE [LARGE SCALE GENOMIC DNA]</scope>
    <source>
        <strain evidence="1 2">CGMCC 1.11215</strain>
    </source>
</reference>
<accession>A0A5E9G3T6</accession>
<gene>
    <name evidence="1" type="ORF">SAMN05216368_11618</name>
</gene>
<proteinExistence type="predicted"/>
<organism evidence="1 2">
    <name type="scientific">Cryobacterium flavum</name>
    <dbReference type="NCBI Taxonomy" id="1424659"/>
    <lineage>
        <taxon>Bacteria</taxon>
        <taxon>Bacillati</taxon>
        <taxon>Actinomycetota</taxon>
        <taxon>Actinomycetes</taxon>
        <taxon>Micrococcales</taxon>
        <taxon>Microbacteriaceae</taxon>
        <taxon>Cryobacterium</taxon>
    </lineage>
</organism>